<evidence type="ECO:0000256" key="1">
    <source>
        <dbReference type="SAM" id="SignalP"/>
    </source>
</evidence>
<keyword evidence="3" id="KW-1185">Reference proteome</keyword>
<accession>A0A495RJ74</accession>
<dbReference type="OrthoDB" id="7069197at2"/>
<evidence type="ECO:0008006" key="4">
    <source>
        <dbReference type="Google" id="ProtNLM"/>
    </source>
</evidence>
<dbReference type="PROSITE" id="PS51257">
    <property type="entry name" value="PROKAR_LIPOPROTEIN"/>
    <property type="match status" value="1"/>
</dbReference>
<dbReference type="AlphaFoldDB" id="A0A495RJ74"/>
<dbReference type="Pfam" id="PF20404">
    <property type="entry name" value="DUF6694"/>
    <property type="match status" value="1"/>
</dbReference>
<name>A0A495RJ74_9GAMM</name>
<keyword evidence="1" id="KW-0732">Signal</keyword>
<feature type="signal peptide" evidence="1">
    <location>
        <begin position="1"/>
        <end position="19"/>
    </location>
</feature>
<reference evidence="2 3" key="1">
    <citation type="submission" date="2018-10" db="EMBL/GenBank/DDBJ databases">
        <title>Genomic Encyclopedia of Type Strains, Phase IV (KMG-IV): sequencing the most valuable type-strain genomes for metagenomic binning, comparative biology and taxonomic classification.</title>
        <authorList>
            <person name="Goeker M."/>
        </authorList>
    </citation>
    <scope>NUCLEOTIDE SEQUENCE [LARGE SCALE GENOMIC DNA]</scope>
    <source>
        <strain evidence="2 3">DSM 22228</strain>
    </source>
</reference>
<dbReference type="Proteomes" id="UP000278542">
    <property type="component" value="Unassembled WGS sequence"/>
</dbReference>
<dbReference type="RefSeq" id="WP_121144476.1">
    <property type="nucleotide sequence ID" value="NZ_RBWY01000001.1"/>
</dbReference>
<dbReference type="EMBL" id="RBWY01000001">
    <property type="protein sequence ID" value="RKS87592.1"/>
    <property type="molecule type" value="Genomic_DNA"/>
</dbReference>
<sequence length="93" mass="10217">MIKKIIAVLAMSFLLVACGDKKIDASTEQSYEQSVKEIAETLDSEQKAAFAGSMLKISFGAFNEADGDEDKAFDILKSKIDGKTYKEIIQMTN</sequence>
<evidence type="ECO:0000313" key="3">
    <source>
        <dbReference type="Proteomes" id="UP000278542"/>
    </source>
</evidence>
<gene>
    <name evidence="2" type="ORF">DES39_0832</name>
</gene>
<protein>
    <recommendedName>
        <fullName evidence="4">Lipoprotein</fullName>
    </recommendedName>
</protein>
<feature type="chain" id="PRO_5019777740" description="Lipoprotein" evidence="1">
    <location>
        <begin position="20"/>
        <end position="93"/>
    </location>
</feature>
<dbReference type="InterPro" id="IPR046516">
    <property type="entry name" value="DUF6694"/>
</dbReference>
<proteinExistence type="predicted"/>
<organism evidence="2 3">
    <name type="scientific">Orbus hercynius</name>
    <dbReference type="NCBI Taxonomy" id="593135"/>
    <lineage>
        <taxon>Bacteria</taxon>
        <taxon>Pseudomonadati</taxon>
        <taxon>Pseudomonadota</taxon>
        <taxon>Gammaproteobacteria</taxon>
        <taxon>Orbales</taxon>
        <taxon>Orbaceae</taxon>
        <taxon>Orbus</taxon>
    </lineage>
</organism>
<evidence type="ECO:0000313" key="2">
    <source>
        <dbReference type="EMBL" id="RKS87592.1"/>
    </source>
</evidence>
<comment type="caution">
    <text evidence="2">The sequence shown here is derived from an EMBL/GenBank/DDBJ whole genome shotgun (WGS) entry which is preliminary data.</text>
</comment>